<reference evidence="2" key="1">
    <citation type="journal article" date="2022" name="IScience">
        <title>Evolution of zygomycete secretomes and the origins of terrestrial fungal ecologies.</title>
        <authorList>
            <person name="Chang Y."/>
            <person name="Wang Y."/>
            <person name="Mondo S."/>
            <person name="Ahrendt S."/>
            <person name="Andreopoulos W."/>
            <person name="Barry K."/>
            <person name="Beard J."/>
            <person name="Benny G.L."/>
            <person name="Blankenship S."/>
            <person name="Bonito G."/>
            <person name="Cuomo C."/>
            <person name="Desiro A."/>
            <person name="Gervers K.A."/>
            <person name="Hundley H."/>
            <person name="Kuo A."/>
            <person name="LaButti K."/>
            <person name="Lang B.F."/>
            <person name="Lipzen A."/>
            <person name="O'Donnell K."/>
            <person name="Pangilinan J."/>
            <person name="Reynolds N."/>
            <person name="Sandor L."/>
            <person name="Smith M.E."/>
            <person name="Tsang A."/>
            <person name="Grigoriev I.V."/>
            <person name="Stajich J.E."/>
            <person name="Spatafora J.W."/>
        </authorList>
    </citation>
    <scope>NUCLEOTIDE SEQUENCE</scope>
    <source>
        <strain evidence="2">RSA 2281</strain>
    </source>
</reference>
<proteinExistence type="predicted"/>
<feature type="domain" description="F-box" evidence="1">
    <location>
        <begin position="173"/>
        <end position="217"/>
    </location>
</feature>
<dbReference type="EMBL" id="JAIXMP010000048">
    <property type="protein sequence ID" value="KAI9246058.1"/>
    <property type="molecule type" value="Genomic_DNA"/>
</dbReference>
<evidence type="ECO:0000313" key="2">
    <source>
        <dbReference type="EMBL" id="KAI9246058.1"/>
    </source>
</evidence>
<protein>
    <recommendedName>
        <fullName evidence="1">F-box domain-containing protein</fullName>
    </recommendedName>
</protein>
<sequence length="789" mass="90749">MPIFQQIKNSAYNALPESRFTNKLKTSATRQQEAEKLIDKSPNKVKGYCDLAKVYIEKSNLNEAIKVYDNGIKYISSSITFDSVHRFSSEETAVYDEKKQSLIPTKKEETKNTTMQQKKKRTSQLQWKLWKRANDDDHSNNVTQQKENLLILKKERETVLATLEKHSRQFQQSIPYEILYEIFSYLVEYQDLWQCAHVSKHWCKVMITSPRFWNKISSSKSVSKRSSPAIAITNQDKTYYKVYVKSDYYYRRDLRRNHARIKMRVNDILNILLAVSDDHQIEKLSFCNITFTDKDSSILLGNTFKYIMKSPPLKQVEFMGCRIPSEKSISPVLTSCSELTHITIADSYYPPDGFDAKIGDDSDNQLYALLPAFSALTSLKISLGVSFERQAKNLNSLLFGDNMLFSRCPNLMHLYINCHNSYFDLEACSASALKHCPQLKNLVLGNSGKKMPKNLFLYKNDKNEFKNNEDGAVIRKVHTSINHNATSSGKMVSLSNDTAALFHQSQPLPSTASTSEGLCQFVILCSAQVGLYPYYSFNRDPQRNQVNSWDRCFSTINMYNRDSLELLYIENDIVSIQHLHMWCNYGNAVASNLRELHLHDGQFYYMNELEEIMGPTFDKSNLLSKLFPCLPALEALFIRQSDPRESSKDKAKSRSSHRHKPGDLYVDDNALEQLVKHCCRLRYIKILGYTSYTSKGAFLLAQEEEDKSKNPFSLSSAKLPITHLEMDIPLDILLPLVKKIHSLKELHVCKYKNHRKGELDPIPSDIKQEVEAILHDREGGSLKISSYYL</sequence>
<dbReference type="AlphaFoldDB" id="A0AAD5P7Q9"/>
<evidence type="ECO:0000313" key="3">
    <source>
        <dbReference type="Proteomes" id="UP001209540"/>
    </source>
</evidence>
<reference evidence="2" key="2">
    <citation type="submission" date="2023-02" db="EMBL/GenBank/DDBJ databases">
        <authorList>
            <consortium name="DOE Joint Genome Institute"/>
            <person name="Mondo S.J."/>
            <person name="Chang Y."/>
            <person name="Wang Y."/>
            <person name="Ahrendt S."/>
            <person name="Andreopoulos W."/>
            <person name="Barry K."/>
            <person name="Beard J."/>
            <person name="Benny G.L."/>
            <person name="Blankenship S."/>
            <person name="Bonito G."/>
            <person name="Cuomo C."/>
            <person name="Desiro A."/>
            <person name="Gervers K.A."/>
            <person name="Hundley H."/>
            <person name="Kuo A."/>
            <person name="LaButti K."/>
            <person name="Lang B.F."/>
            <person name="Lipzen A."/>
            <person name="O'Donnell K."/>
            <person name="Pangilinan J."/>
            <person name="Reynolds N."/>
            <person name="Sandor L."/>
            <person name="Smith M.W."/>
            <person name="Tsang A."/>
            <person name="Grigoriev I.V."/>
            <person name="Stajich J.E."/>
            <person name="Spatafora J.W."/>
        </authorList>
    </citation>
    <scope>NUCLEOTIDE SEQUENCE</scope>
    <source>
        <strain evidence="2">RSA 2281</strain>
    </source>
</reference>
<dbReference type="InterPro" id="IPR001810">
    <property type="entry name" value="F-box_dom"/>
</dbReference>
<name>A0AAD5P7Q9_9FUNG</name>
<dbReference type="SUPFAM" id="SSF52047">
    <property type="entry name" value="RNI-like"/>
    <property type="match status" value="1"/>
</dbReference>
<dbReference type="InterPro" id="IPR032675">
    <property type="entry name" value="LRR_dom_sf"/>
</dbReference>
<dbReference type="InterPro" id="IPR036047">
    <property type="entry name" value="F-box-like_dom_sf"/>
</dbReference>
<accession>A0AAD5P7Q9</accession>
<dbReference type="Gene3D" id="1.20.1280.50">
    <property type="match status" value="1"/>
</dbReference>
<dbReference type="Pfam" id="PF12937">
    <property type="entry name" value="F-box-like"/>
    <property type="match status" value="1"/>
</dbReference>
<comment type="caution">
    <text evidence="2">The sequence shown here is derived from an EMBL/GenBank/DDBJ whole genome shotgun (WGS) entry which is preliminary data.</text>
</comment>
<dbReference type="CDD" id="cd09917">
    <property type="entry name" value="F-box_SF"/>
    <property type="match status" value="1"/>
</dbReference>
<dbReference type="Proteomes" id="UP001209540">
    <property type="component" value="Unassembled WGS sequence"/>
</dbReference>
<gene>
    <name evidence="2" type="ORF">BDA99DRAFT_609680</name>
</gene>
<dbReference type="Gene3D" id="3.80.10.10">
    <property type="entry name" value="Ribonuclease Inhibitor"/>
    <property type="match status" value="1"/>
</dbReference>
<keyword evidence="3" id="KW-1185">Reference proteome</keyword>
<organism evidence="2 3">
    <name type="scientific">Phascolomyces articulosus</name>
    <dbReference type="NCBI Taxonomy" id="60185"/>
    <lineage>
        <taxon>Eukaryota</taxon>
        <taxon>Fungi</taxon>
        <taxon>Fungi incertae sedis</taxon>
        <taxon>Mucoromycota</taxon>
        <taxon>Mucoromycotina</taxon>
        <taxon>Mucoromycetes</taxon>
        <taxon>Mucorales</taxon>
        <taxon>Lichtheimiaceae</taxon>
        <taxon>Phascolomyces</taxon>
    </lineage>
</organism>
<evidence type="ECO:0000259" key="1">
    <source>
        <dbReference type="Pfam" id="PF12937"/>
    </source>
</evidence>
<dbReference type="SUPFAM" id="SSF81383">
    <property type="entry name" value="F-box domain"/>
    <property type="match status" value="1"/>
</dbReference>